<organism evidence="1">
    <name type="scientific">marine sediment metagenome</name>
    <dbReference type="NCBI Taxonomy" id="412755"/>
    <lineage>
        <taxon>unclassified sequences</taxon>
        <taxon>metagenomes</taxon>
        <taxon>ecological metagenomes</taxon>
    </lineage>
</organism>
<evidence type="ECO:0000313" key="1">
    <source>
        <dbReference type="EMBL" id="KKN48762.1"/>
    </source>
</evidence>
<dbReference type="Gene3D" id="2.40.360.10">
    <property type="entry name" value="YmcC-like"/>
    <property type="match status" value="1"/>
</dbReference>
<proteinExistence type="predicted"/>
<evidence type="ECO:0008006" key="2">
    <source>
        <dbReference type="Google" id="ProtNLM"/>
    </source>
</evidence>
<comment type="caution">
    <text evidence="1">The sequence shown here is derived from an EMBL/GenBank/DDBJ whole genome shotgun (WGS) entry which is preliminary data.</text>
</comment>
<dbReference type="InterPro" id="IPR023373">
    <property type="entry name" value="YmcC_sf"/>
</dbReference>
<gene>
    <name evidence="1" type="ORF">LCGC14_0649660</name>
</gene>
<accession>A0A0F9RGG2</accession>
<dbReference type="Pfam" id="PF11102">
    <property type="entry name" value="YjbF"/>
    <property type="match status" value="1"/>
</dbReference>
<reference evidence="1" key="1">
    <citation type="journal article" date="2015" name="Nature">
        <title>Complex archaea that bridge the gap between prokaryotes and eukaryotes.</title>
        <authorList>
            <person name="Spang A."/>
            <person name="Saw J.H."/>
            <person name="Jorgensen S.L."/>
            <person name="Zaremba-Niedzwiedzka K."/>
            <person name="Martijn J."/>
            <person name="Lind A.E."/>
            <person name="van Eijk R."/>
            <person name="Schleper C."/>
            <person name="Guy L."/>
            <person name="Ettema T.J."/>
        </authorList>
    </citation>
    <scope>NUCLEOTIDE SEQUENCE</scope>
</reference>
<sequence>MIIRATILGLLFVGVAACSNGQDLLNRGVALAVNDKTSVARPAGQFPPRFAALVADTSVPAMIVTVESRSQSGRLLREAQVNGVETWVSSDLTAVILENGMLQGTRGLGSELFAAELSEPMALILSGKTGYSSRLHSNLKGNDRIVTRTFNCLVEVSGTGTIALEIGTIPTRIMTEDCKSLDQAFRNTYWVSSKSGAIVQARQWAGDEIGYIKTQSATREMTGAPVSEVGVVISE</sequence>
<dbReference type="AlphaFoldDB" id="A0A0F9RGG2"/>
<dbReference type="SUPFAM" id="SSF159270">
    <property type="entry name" value="YmcC-like"/>
    <property type="match status" value="1"/>
</dbReference>
<name>A0A0F9RGG2_9ZZZZ</name>
<protein>
    <recommendedName>
        <fullName evidence="2">Group 4 capsule polysaccharide lipoprotein gfcB, YjbF</fullName>
    </recommendedName>
</protein>
<dbReference type="InterPro" id="IPR021308">
    <property type="entry name" value="GfcB"/>
</dbReference>
<dbReference type="EMBL" id="LAZR01001205">
    <property type="protein sequence ID" value="KKN48762.1"/>
    <property type="molecule type" value="Genomic_DNA"/>
</dbReference>
<dbReference type="PROSITE" id="PS51257">
    <property type="entry name" value="PROKAR_LIPOPROTEIN"/>
    <property type="match status" value="1"/>
</dbReference>